<dbReference type="PANTHER" id="PTHR37024:SF5">
    <property type="entry name" value="IMPA N-TERMINAL DOMAIN-CONTAINING PROTEIN"/>
    <property type="match status" value="1"/>
</dbReference>
<evidence type="ECO:0000259" key="1">
    <source>
        <dbReference type="Pfam" id="PF06812"/>
    </source>
</evidence>
<dbReference type="OrthoDB" id="5579595at2"/>
<accession>A0A2S4RQS0</accession>
<dbReference type="Proteomes" id="UP000237003">
    <property type="component" value="Unassembled WGS sequence"/>
</dbReference>
<dbReference type="Pfam" id="PF12486">
    <property type="entry name" value="VasL"/>
    <property type="match status" value="1"/>
</dbReference>
<evidence type="ECO:0000313" key="4">
    <source>
        <dbReference type="Proteomes" id="UP000237003"/>
    </source>
</evidence>
<dbReference type="EMBL" id="PQLX01000015">
    <property type="protein sequence ID" value="POU60208.1"/>
    <property type="molecule type" value="Genomic_DNA"/>
</dbReference>
<dbReference type="PANTHER" id="PTHR37024">
    <property type="entry name" value="TYPE VI SECRETION SYSTEM DUF2094 AND IMPA-RELATED DOMAIN PROTEIN"/>
    <property type="match status" value="1"/>
</dbReference>
<feature type="domain" description="ImpA N-terminal" evidence="1">
    <location>
        <begin position="11"/>
        <end position="111"/>
    </location>
</feature>
<dbReference type="AlphaFoldDB" id="A0A2S4RQS0"/>
<dbReference type="InterPro" id="IPR021069">
    <property type="entry name" value="ImpA_C"/>
</dbReference>
<evidence type="ECO:0000259" key="2">
    <source>
        <dbReference type="Pfam" id="PF12486"/>
    </source>
</evidence>
<proteinExistence type="predicted"/>
<dbReference type="RefSeq" id="WP_103775757.1">
    <property type="nucleotide sequence ID" value="NZ_PQLX01000015.1"/>
</dbReference>
<evidence type="ECO:0008006" key="5">
    <source>
        <dbReference type="Google" id="ProtNLM"/>
    </source>
</evidence>
<reference evidence="3 4" key="1">
    <citation type="submission" date="2018-01" db="EMBL/GenBank/DDBJ databases">
        <title>Complete genome sequences of 14 Citrobacter spp. isolated from plant in Canada.</title>
        <authorList>
            <person name="Bhandare S.G."/>
            <person name="Colavecchio A."/>
            <person name="Jeukens J."/>
            <person name="Emond-Rheault J.-G."/>
            <person name="Freschi L."/>
            <person name="Hamel J."/>
            <person name="Kukavica-Ibrulj I."/>
            <person name="Levesque R."/>
            <person name="Goodridge L."/>
        </authorList>
    </citation>
    <scope>NUCLEOTIDE SEQUENCE [LARGE SCALE GENOMIC DNA]</scope>
    <source>
        <strain evidence="3 4">S1285</strain>
    </source>
</reference>
<name>A0A2S4RQS0_CITAM</name>
<feature type="domain" description="ImpA C-terminal" evidence="2">
    <location>
        <begin position="298"/>
        <end position="440"/>
    </location>
</feature>
<gene>
    <name evidence="3" type="ORF">C3430_25905</name>
</gene>
<sequence>MTWITERHLRTGGDPRTLADYASLRDELNKLTHPARPDVNWRYAEKLCLSLFEQNGVELQTVAWYTLARTQLAGLHGMNEGLALLEALISRQWGNLWPPQVHARMEILSALSKRLQQVIRTLTLSYADLSQLYQAEKHLTQLGEVLQRLELKHLSQFDTLRTLMHTSAVRLENGEGITENVQLPHIGITQPAAASVAEPTESVRWIYVAQPEFQPNVEVMTELPQPAKPWKPFLAGALSVLVVGSTALWGWQMLNQPDPALQQLTASLSPLPPTLTAEQLHSLQPPPLSPEAGIRDTRHQLEWLAQLPPDWTIRYGEQLIQQAQALWPEQALPLATQWRQQQNASVLPAEKLNGWHQGMAQLQQLTQRLNALDEKRGKYMTVSELKSEVFAITQSFNRAVPAEEQLRQLSVIPEGQPWSVAQQSQAEQHLQQQIALYALLKQKMAE</sequence>
<dbReference type="InterPro" id="IPR010657">
    <property type="entry name" value="ImpA_N"/>
</dbReference>
<evidence type="ECO:0000313" key="3">
    <source>
        <dbReference type="EMBL" id="POU60208.1"/>
    </source>
</evidence>
<comment type="caution">
    <text evidence="3">The sequence shown here is derived from an EMBL/GenBank/DDBJ whole genome shotgun (WGS) entry which is preliminary data.</text>
</comment>
<dbReference type="Pfam" id="PF06812">
    <property type="entry name" value="ImpA_N"/>
    <property type="match status" value="1"/>
</dbReference>
<organism evidence="3 4">
    <name type="scientific">Citrobacter amalonaticus</name>
    <dbReference type="NCBI Taxonomy" id="35703"/>
    <lineage>
        <taxon>Bacteria</taxon>
        <taxon>Pseudomonadati</taxon>
        <taxon>Pseudomonadota</taxon>
        <taxon>Gammaproteobacteria</taxon>
        <taxon>Enterobacterales</taxon>
        <taxon>Enterobacteriaceae</taxon>
        <taxon>Citrobacter</taxon>
    </lineage>
</organism>
<protein>
    <recommendedName>
        <fullName evidence="5">Type VI secretion system ImpA family N-terminal domain-containing protein</fullName>
    </recommendedName>
</protein>